<gene>
    <name evidence="1" type="ORF">BDR25DRAFT_343668</name>
</gene>
<comment type="caution">
    <text evidence="1">The sequence shown here is derived from an EMBL/GenBank/DDBJ whole genome shotgun (WGS) entry which is preliminary data.</text>
</comment>
<organism evidence="1 2">
    <name type="scientific">Lindgomyces ingoldianus</name>
    <dbReference type="NCBI Taxonomy" id="673940"/>
    <lineage>
        <taxon>Eukaryota</taxon>
        <taxon>Fungi</taxon>
        <taxon>Dikarya</taxon>
        <taxon>Ascomycota</taxon>
        <taxon>Pezizomycotina</taxon>
        <taxon>Dothideomycetes</taxon>
        <taxon>Pleosporomycetidae</taxon>
        <taxon>Pleosporales</taxon>
        <taxon>Lindgomycetaceae</taxon>
        <taxon>Lindgomyces</taxon>
    </lineage>
</organism>
<accession>A0ACB6QRS9</accession>
<reference evidence="1" key="1">
    <citation type="journal article" date="2020" name="Stud. Mycol.">
        <title>101 Dothideomycetes genomes: a test case for predicting lifestyles and emergence of pathogens.</title>
        <authorList>
            <person name="Haridas S."/>
            <person name="Albert R."/>
            <person name="Binder M."/>
            <person name="Bloem J."/>
            <person name="Labutti K."/>
            <person name="Salamov A."/>
            <person name="Andreopoulos B."/>
            <person name="Baker S."/>
            <person name="Barry K."/>
            <person name="Bills G."/>
            <person name="Bluhm B."/>
            <person name="Cannon C."/>
            <person name="Castanera R."/>
            <person name="Culley D."/>
            <person name="Daum C."/>
            <person name="Ezra D."/>
            <person name="Gonzalez J."/>
            <person name="Henrissat B."/>
            <person name="Kuo A."/>
            <person name="Liang C."/>
            <person name="Lipzen A."/>
            <person name="Lutzoni F."/>
            <person name="Magnuson J."/>
            <person name="Mondo S."/>
            <person name="Nolan M."/>
            <person name="Ohm R."/>
            <person name="Pangilinan J."/>
            <person name="Park H.-J."/>
            <person name="Ramirez L."/>
            <person name="Alfaro M."/>
            <person name="Sun H."/>
            <person name="Tritt A."/>
            <person name="Yoshinaga Y."/>
            <person name="Zwiers L.-H."/>
            <person name="Turgeon B."/>
            <person name="Goodwin S."/>
            <person name="Spatafora J."/>
            <person name="Crous P."/>
            <person name="Grigoriev I."/>
        </authorList>
    </citation>
    <scope>NUCLEOTIDE SEQUENCE</scope>
    <source>
        <strain evidence="1">ATCC 200398</strain>
    </source>
</reference>
<protein>
    <submittedName>
        <fullName evidence="1">Uncharacterized protein</fullName>
    </submittedName>
</protein>
<dbReference type="Proteomes" id="UP000799755">
    <property type="component" value="Unassembled WGS sequence"/>
</dbReference>
<proteinExistence type="predicted"/>
<evidence type="ECO:0000313" key="1">
    <source>
        <dbReference type="EMBL" id="KAF2469704.1"/>
    </source>
</evidence>
<keyword evidence="2" id="KW-1185">Reference proteome</keyword>
<dbReference type="EMBL" id="MU003511">
    <property type="protein sequence ID" value="KAF2469704.1"/>
    <property type="molecule type" value="Genomic_DNA"/>
</dbReference>
<evidence type="ECO:0000313" key="2">
    <source>
        <dbReference type="Proteomes" id="UP000799755"/>
    </source>
</evidence>
<sequence length="1391" mass="153492">MGWWRRNPSLWYRSPLHRYVRRSLLDNEAALRSRCFSKAPPQPTQHKDDDEGGKRPPGISGLEWVQLQHYRRWKQRLNEDPYHVLFGASNDMLKGKGLKNWEWMYKVFPKWMVKDMDFPEWSGREKRTEAQNNGSLGKTAGNSPYPSPPSYTSMNAASDATYPRKVNIDSGDQSKSRNPSWKAREATFKTTRIDRSGESSGVASPSDPRRPQERSEPYRKDDAQNSEWVYGKTAGWRVGASTPKEATPLNDTSRVSKTATRPSSISENDTASREEASTREAAFIKEFLADSPGPPKTVLGLENKTKDWRETVLERRTSPGYAPKPRKAESASTDTPKHTQDDGISSQPPELKSLSTSEPPGHRFWPAMSNRGQSPTEDLSPIPSSQSPGNGSEMEAHRPILKAEVAFPEDPDRVIKVSHRHSETGEWTQTSIHVDDHDYSLPSVLQILNKKPISSVTPGMEKAMKELGKEEKPFNVDRPVDLKNLSEAARIEWATRRWNEKKVRELVGESESPSLKYAKLADGSFGPMQGGETQVPAEHQQTMKGDEGLAHHGKASHKGDAEETTSPAGSRCTSDVLSQLPQDDIDFLCASDIRASMGVKKSNKGTAHEQTTTRRKLEEEFKGTHKKESVINPLPEAKMLNDQYARRVERELKEKEKVVVPEPGTHPTTASTSEPVLEMSLDRMTKWLQAGGDVFTKHFWSDPIQATESDRNNRTTAPDPLLAAIGAGLQKGRNAIQGVKNELEVDLPCSIPLLKRLAANERDVFAILDHLFRHQLNSSARPSTILSSERLQARIQRLRQDLVMTENECEDALRILKTSKPPTMTSAAMTERLNSGAVLLQRNAKLTRRLILGLQERLESLREDPSEPLFWEIGHRLLALQDTQVSLANLVQHSLQVYCVGSKNTDEVAQVLAGGGGLTNSKDIWDISSTSRSSVLDATFKQMPEEEIQSQKAAMRGLSEDGSSRAPKPPRQTTFNQVSPLAHSTFRPFGSQLENLGREADAAAAEADSVGVEDTWAKKQQLLKDHVLVHKVRKSYGDMYGPIAVSHRQVTGAEGAPGGFTEGVEKWCQDQQKVNPDNASEPTTATSSDVTAQSTPAEETLSASLSQNPAAPSAALPPTHEPPHQDAISPAQAKASPLVVPETPLQRLPTSDSLDSAPAQDESTVHLSAAGDISPPPAYASEDLVMGCPLSNSETAAAAQKNSGPCTWKVLSYNATTDDVSVISTITTDHPVSTASISLPEALQRLEKPVKFLPHLPHGFDIVAMKSDLLVIRESHEPGTVIQDAKVVTEKEARDEEWCRINPVDGTTRLSPTGFVGVDDDLREEVRREIEEVRKKRDERRLREGKGELGRGKKDKGERRRKGGAVAGIVKTGIWAAAACYVAGVLGELFR</sequence>
<name>A0ACB6QRS9_9PLEO</name>